<organism evidence="2 3">
    <name type="scientific">Staphylococcus pragensis</name>
    <dbReference type="NCBI Taxonomy" id="1611836"/>
    <lineage>
        <taxon>Bacteria</taxon>
        <taxon>Bacillati</taxon>
        <taxon>Bacillota</taxon>
        <taxon>Bacilli</taxon>
        <taxon>Bacillales</taxon>
        <taxon>Staphylococcaceae</taxon>
        <taxon>Staphylococcus</taxon>
    </lineage>
</organism>
<dbReference type="Pfam" id="PF05709">
    <property type="entry name" value="Sipho_tail"/>
    <property type="match status" value="1"/>
</dbReference>
<proteinExistence type="predicted"/>
<dbReference type="InterPro" id="IPR008841">
    <property type="entry name" value="Siphovirus-type_tail_N"/>
</dbReference>
<accession>A0A4Z1BLH8</accession>
<protein>
    <submittedName>
        <fullName evidence="2">Phage tail family protein</fullName>
    </submittedName>
</protein>
<feature type="domain" description="Siphovirus-type tail component RIFT-related" evidence="1">
    <location>
        <begin position="33"/>
        <end position="115"/>
    </location>
</feature>
<dbReference type="AlphaFoldDB" id="A0A4Z1BLH8"/>
<evidence type="ECO:0000313" key="3">
    <source>
        <dbReference type="Proteomes" id="UP000297459"/>
    </source>
</evidence>
<reference evidence="2 3" key="1">
    <citation type="submission" date="2019-04" db="EMBL/GenBank/DDBJ databases">
        <title>Genomic characterization of Staphylococcus petrasii strains.</title>
        <authorList>
            <person name="Vrbovska V."/>
            <person name="Kovarovic V."/>
            <person name="Maslanova I."/>
            <person name="Indrakova A."/>
            <person name="Petras P."/>
            <person name="Sedo O."/>
            <person name="Svec P."/>
            <person name="Fisarova L."/>
            <person name="Sedlacek I."/>
            <person name="Doskar J."/>
            <person name="Pantucek R."/>
        </authorList>
    </citation>
    <scope>NUCLEOTIDE SEQUENCE [LARGE SCALE GENOMIC DNA]</scope>
    <source>
        <strain evidence="2 3">CCM 8529</strain>
    </source>
</reference>
<sequence>MPFTLFNPNMNKIYYPVGVVPLDFLYSSIGKERYSSNREGKPGNIDYGFDYKDRELTLSFFLKHLYGDHDEKLLRSELYGLLDSYPYFYVSDDKLPTRMLKIVINDSFMPDRINLSPFSNLEVKAEITGHPFFMSTYTTQEIEQYGYTAIVDKFGLADRINMDLPNYSFTTTSFSVWNGGNVWIDYRNMDLKITVKNLKTNGNFQIQNLTTQDTFIYNEKIDGKDLVLNGPLIYVGDNNMLRKTNRQFIRLGPTKNDFKIINGTFDSIDFDFRYHFK</sequence>
<name>A0A4Z1BLH8_9STAP</name>
<dbReference type="RefSeq" id="WP_126565311.1">
    <property type="nucleotide sequence ID" value="NZ_SRPJ01000001.1"/>
</dbReference>
<evidence type="ECO:0000259" key="1">
    <source>
        <dbReference type="Pfam" id="PF05709"/>
    </source>
</evidence>
<gene>
    <name evidence="2" type="ORF">E2558_02005</name>
</gene>
<keyword evidence="3" id="KW-1185">Reference proteome</keyword>
<dbReference type="Proteomes" id="UP000297459">
    <property type="component" value="Unassembled WGS sequence"/>
</dbReference>
<comment type="caution">
    <text evidence="2">The sequence shown here is derived from an EMBL/GenBank/DDBJ whole genome shotgun (WGS) entry which is preliminary data.</text>
</comment>
<evidence type="ECO:0000313" key="2">
    <source>
        <dbReference type="EMBL" id="TGN28427.1"/>
    </source>
</evidence>
<dbReference type="EMBL" id="SRPJ01000001">
    <property type="protein sequence ID" value="TGN28427.1"/>
    <property type="molecule type" value="Genomic_DNA"/>
</dbReference>